<dbReference type="InterPro" id="IPR042258">
    <property type="entry name" value="DGOK_N"/>
</dbReference>
<gene>
    <name evidence="2" type="ORF">BLA6863_01262</name>
</gene>
<dbReference type="GO" id="GO:0034194">
    <property type="term" value="P:D-galactonate catabolic process"/>
    <property type="evidence" value="ECO:0007669"/>
    <property type="project" value="InterPro"/>
</dbReference>
<dbReference type="RefSeq" id="WP_174938369.1">
    <property type="nucleotide sequence ID" value="NZ_CABVPY010000006.1"/>
</dbReference>
<organism evidence="2 3">
    <name type="scientific">Burkholderia lata (strain ATCC 17760 / DSM 23089 / LMG 22485 / NCIMB 9086 / R18194 / 383)</name>
    <dbReference type="NCBI Taxonomy" id="482957"/>
    <lineage>
        <taxon>Bacteria</taxon>
        <taxon>Pseudomonadati</taxon>
        <taxon>Pseudomonadota</taxon>
        <taxon>Betaproteobacteria</taxon>
        <taxon>Burkholderiales</taxon>
        <taxon>Burkholderiaceae</taxon>
        <taxon>Burkholderia</taxon>
        <taxon>Burkholderia cepacia complex</taxon>
    </lineage>
</organism>
<dbReference type="EMBL" id="CABVPY010000006">
    <property type="protein sequence ID" value="VWB29723.1"/>
    <property type="molecule type" value="Genomic_DNA"/>
</dbReference>
<dbReference type="InterPro" id="IPR007729">
    <property type="entry name" value="DGOK"/>
</dbReference>
<evidence type="ECO:0000313" key="3">
    <source>
        <dbReference type="Proteomes" id="UP000494170"/>
    </source>
</evidence>
<evidence type="ECO:0000313" key="2">
    <source>
        <dbReference type="EMBL" id="VWB29723.1"/>
    </source>
</evidence>
<name>A0A6P2ILT8_BURL3</name>
<dbReference type="Gene3D" id="3.30.420.310">
    <property type="entry name" value="2-keto-3-deoxy-galactonokinase, C-terminal domain"/>
    <property type="match status" value="1"/>
</dbReference>
<keyword evidence="2" id="KW-0808">Transferase</keyword>
<feature type="compositionally biased region" description="Basic and acidic residues" evidence="1">
    <location>
        <begin position="360"/>
        <end position="380"/>
    </location>
</feature>
<keyword evidence="2" id="KW-0418">Kinase</keyword>
<proteinExistence type="predicted"/>
<dbReference type="InterPro" id="IPR042257">
    <property type="entry name" value="DGOK_C"/>
</dbReference>
<dbReference type="Gene3D" id="3.30.420.300">
    <property type="entry name" value="2-keto-3-deoxy-galactonokinase, substrate binding domain"/>
    <property type="match status" value="1"/>
</dbReference>
<evidence type="ECO:0000256" key="1">
    <source>
        <dbReference type="SAM" id="MobiDB-lite"/>
    </source>
</evidence>
<feature type="region of interest" description="Disordered" evidence="1">
    <location>
        <begin position="343"/>
        <end position="380"/>
    </location>
</feature>
<dbReference type="GO" id="GO:0008671">
    <property type="term" value="F:2-dehydro-3-deoxygalactonokinase activity"/>
    <property type="evidence" value="ECO:0007669"/>
    <property type="project" value="InterPro"/>
</dbReference>
<dbReference type="Proteomes" id="UP000494170">
    <property type="component" value="Unassembled WGS sequence"/>
</dbReference>
<dbReference type="AlphaFoldDB" id="A0A6P2ILT8"/>
<accession>A0A6P2ILT8</accession>
<reference evidence="2 3" key="1">
    <citation type="submission" date="2019-09" db="EMBL/GenBank/DDBJ databases">
        <authorList>
            <person name="Depoorter E."/>
        </authorList>
    </citation>
    <scope>NUCLEOTIDE SEQUENCE [LARGE SCALE GENOMIC DNA]</scope>
    <source>
        <strain evidence="2">LMG 6863</strain>
    </source>
</reference>
<sequence>MQDAIPRPGGQAPAPRLIALDWGTTSLRAYLMADARTVLDERAAPKGVMQLGGAGIAIADACDAAFEDVCGAWLDAWPALPVVAAGMVGSTQGWREAPYADVPIDAARLGASLQTVRARRGVTVHIVPGLIQRGELANVMRGEETQIVGALQAGGAMHGAAHGSASVRWIGLPGTHSKWVAVRGSRIERFRTFMTGELYALLCSHSLLGRTMQPSIGFARDAFERGVRAAQAGHATGLLATIFGSRARLLAGDLAPDEQADYLSGVLIGHELAGLAADDGGPGGAARDQAPRPMLIGDAALCARYRHAASLFGWPPVDTIDGAAAAGLWVLAERAGLLPAASEEGAPVRLDEPAAGMSGRHQDRPAVDSMPDHECQISGD</sequence>
<protein>
    <submittedName>
        <fullName evidence="2">2-dehydro-3-deoxygalactonokinase</fullName>
    </submittedName>
</protein>
<dbReference type="Pfam" id="PF05035">
    <property type="entry name" value="DGOK"/>
    <property type="match status" value="1"/>
</dbReference>
<dbReference type="CDD" id="cd24012">
    <property type="entry name" value="ASKHA_NBD_KDGal-kinase"/>
    <property type="match status" value="1"/>
</dbReference>